<evidence type="ECO:0000313" key="3">
    <source>
        <dbReference type="EMBL" id="TDE09628.1"/>
    </source>
</evidence>
<dbReference type="InterPro" id="IPR005531">
    <property type="entry name" value="Asp23"/>
</dbReference>
<evidence type="ECO:0000256" key="1">
    <source>
        <dbReference type="ARBA" id="ARBA00005721"/>
    </source>
</evidence>
<dbReference type="RefSeq" id="WP_131895255.1">
    <property type="nucleotide sequence ID" value="NZ_SMKZ01000017.1"/>
</dbReference>
<sequence>MAAAAPPAESRGRLTIHEKVVQRIAERAAADVADREPPGSMWDRLGGRPLPRATASVVGRHVRVGVAVRAPVGHSMPELAGAVRDAVTRQVGDLTGLSVDRVDVRVDEVAPFRPPPGAEPLPAATRPAAPGVARKAGLVVALLFLALGIAAIYDALVELDVIGGRRLLVPLLEWLDGLRPRAWMTPVGAAVALAGLMLALSALWRRPRRSLVVNAATGVFATRGAVEELGVDSATSHGGVVDAAARARPGKVAVRVTTDGEAGTVDEVRATVTGRLARLAGPPKIRVGARRRPVPR</sequence>
<gene>
    <name evidence="3" type="ORF">E1269_13390</name>
</gene>
<accession>A0A4V2Z2Q3</accession>
<dbReference type="AlphaFoldDB" id="A0A4V2Z2Q3"/>
<evidence type="ECO:0000256" key="2">
    <source>
        <dbReference type="SAM" id="Phobius"/>
    </source>
</evidence>
<keyword evidence="4" id="KW-1185">Reference proteome</keyword>
<keyword evidence="2" id="KW-0472">Membrane</keyword>
<dbReference type="InParanoid" id="A0A4V2Z2Q3"/>
<dbReference type="OrthoDB" id="5197468at2"/>
<keyword evidence="2" id="KW-0812">Transmembrane</keyword>
<comment type="caution">
    <text evidence="3">The sequence shown here is derived from an EMBL/GenBank/DDBJ whole genome shotgun (WGS) entry which is preliminary data.</text>
</comment>
<feature type="transmembrane region" description="Helical" evidence="2">
    <location>
        <begin position="136"/>
        <end position="156"/>
    </location>
</feature>
<name>A0A4V2Z2Q3_9ACTN</name>
<dbReference type="Pfam" id="PF03780">
    <property type="entry name" value="Asp23"/>
    <property type="match status" value="1"/>
</dbReference>
<protein>
    <submittedName>
        <fullName evidence="3">Asp23/Gls24 family envelope stress response protein</fullName>
    </submittedName>
</protein>
<reference evidence="3 4" key="1">
    <citation type="submission" date="2019-03" db="EMBL/GenBank/DDBJ databases">
        <title>Draft genome sequences of novel Actinobacteria.</title>
        <authorList>
            <person name="Sahin N."/>
            <person name="Ay H."/>
            <person name="Saygin H."/>
        </authorList>
    </citation>
    <scope>NUCLEOTIDE SEQUENCE [LARGE SCALE GENOMIC DNA]</scope>
    <source>
        <strain evidence="3 4">5K138</strain>
    </source>
</reference>
<comment type="similarity">
    <text evidence="1">Belongs to the asp23 family.</text>
</comment>
<dbReference type="Proteomes" id="UP000294739">
    <property type="component" value="Unassembled WGS sequence"/>
</dbReference>
<evidence type="ECO:0000313" key="4">
    <source>
        <dbReference type="Proteomes" id="UP000294739"/>
    </source>
</evidence>
<keyword evidence="2" id="KW-1133">Transmembrane helix</keyword>
<dbReference type="EMBL" id="SMKZ01000017">
    <property type="protein sequence ID" value="TDE09628.1"/>
    <property type="molecule type" value="Genomic_DNA"/>
</dbReference>
<proteinExistence type="inferred from homology"/>
<feature type="transmembrane region" description="Helical" evidence="2">
    <location>
        <begin position="183"/>
        <end position="204"/>
    </location>
</feature>
<organism evidence="3 4">
    <name type="scientific">Jiangella asiatica</name>
    <dbReference type="NCBI Taxonomy" id="2530372"/>
    <lineage>
        <taxon>Bacteria</taxon>
        <taxon>Bacillati</taxon>
        <taxon>Actinomycetota</taxon>
        <taxon>Actinomycetes</taxon>
        <taxon>Jiangellales</taxon>
        <taxon>Jiangellaceae</taxon>
        <taxon>Jiangella</taxon>
    </lineage>
</organism>